<reference evidence="4" key="1">
    <citation type="submission" date="2016-07" db="EMBL/GenBank/DDBJ databases">
        <title>Multiple horizontal gene transfer events from other fungi enriched the ability of initially mycotrophic Trichoderma (Ascomycota) to feed on dead plant biomass.</title>
        <authorList>
            <consortium name="DOE Joint Genome Institute"/>
            <person name="Atanasova L."/>
            <person name="Chenthamara K."/>
            <person name="Zhang J."/>
            <person name="Grujic M."/>
            <person name="Henrissat B."/>
            <person name="Kuo A."/>
            <person name="Aerts A."/>
            <person name="Salamov A."/>
            <person name="Lipzen A."/>
            <person name="Labutti K."/>
            <person name="Barry K."/>
            <person name="Miao Y."/>
            <person name="Rahimi M.J."/>
            <person name="Shen Q."/>
            <person name="Grigoriev I.V."/>
            <person name="Kubicek C.P."/>
            <person name="Druzhinina I.S."/>
        </authorList>
    </citation>
    <scope>NUCLEOTIDE SEQUENCE [LARGE SCALE GENOMIC DNA]</scope>
    <source>
        <strain evidence="4">TUCIM 6016</strain>
    </source>
</reference>
<dbReference type="Pfam" id="PF11951">
    <property type="entry name" value="Fungal_trans_2"/>
    <property type="match status" value="1"/>
</dbReference>
<feature type="region of interest" description="Disordered" evidence="2">
    <location>
        <begin position="24"/>
        <end position="58"/>
    </location>
</feature>
<keyword evidence="1" id="KW-0539">Nucleus</keyword>
<accession>A0A2T4B078</accession>
<organism evidence="3 4">
    <name type="scientific">Trichoderma citrinoviride</name>
    <dbReference type="NCBI Taxonomy" id="58853"/>
    <lineage>
        <taxon>Eukaryota</taxon>
        <taxon>Fungi</taxon>
        <taxon>Dikarya</taxon>
        <taxon>Ascomycota</taxon>
        <taxon>Pezizomycotina</taxon>
        <taxon>Sordariomycetes</taxon>
        <taxon>Hypocreomycetidae</taxon>
        <taxon>Hypocreales</taxon>
        <taxon>Hypocreaceae</taxon>
        <taxon>Trichoderma</taxon>
    </lineage>
</organism>
<gene>
    <name evidence="3" type="ORF">BBK36DRAFT_1172481</name>
</gene>
<name>A0A2T4B078_9HYPO</name>
<evidence type="ECO:0000256" key="1">
    <source>
        <dbReference type="ARBA" id="ARBA00023242"/>
    </source>
</evidence>
<protein>
    <recommendedName>
        <fullName evidence="5">Transcription factor domain-containing protein</fullName>
    </recommendedName>
</protein>
<dbReference type="GeneID" id="36603852"/>
<keyword evidence="4" id="KW-1185">Reference proteome</keyword>
<evidence type="ECO:0008006" key="5">
    <source>
        <dbReference type="Google" id="ProtNLM"/>
    </source>
</evidence>
<dbReference type="InterPro" id="IPR021858">
    <property type="entry name" value="Fun_TF"/>
</dbReference>
<sequence length="479" mass="53645">MDGRRGREQYNGGTNRPQFEFITVSGTNIRGDSETRRRVRSRAQADYRRRNPPPPRNALTVDLDVGSWLQSLSRDAALRPGQYAPLPMALQSTSQTIETIQMSPTDHDTTYGRDGAGIFLLIPPDHRPRARQLWNHLYGGGCVIFKSMIEIGFLDILHGSASLTQMLSSSAWHRKQLSTGDHESSIDYARYSLMATRALRLRLDDPTQRASLETIIAILTFAAFANLTSNSQLINVHLDGLTHAISGVGGLIMLQQLPVIWLMMYWIDVRGGYLQDTKPRFPQPYGILLAESKLRINSMPSPNFPNSNSTLVEDPAVAHIFDAIQQVTNIINSEAEALGHAFWRTVLFPGFHFAPILHDLLSLPRNTNGIASRFSKRRECFRLAGILYISELRGKFGMDNTGATSFAYKLLLLLKSREMFVSWESDNFFLLWALIIGSASLCIPEPLRLEFMELLSEYSSVIGAYSLRDSLPTVSGVLI</sequence>
<dbReference type="Proteomes" id="UP000241546">
    <property type="component" value="Unassembled WGS sequence"/>
</dbReference>
<evidence type="ECO:0000313" key="3">
    <source>
        <dbReference type="EMBL" id="PTB62725.1"/>
    </source>
</evidence>
<dbReference type="EMBL" id="KZ680222">
    <property type="protein sequence ID" value="PTB62725.1"/>
    <property type="molecule type" value="Genomic_DNA"/>
</dbReference>
<proteinExistence type="predicted"/>
<dbReference type="OrthoDB" id="3469225at2759"/>
<dbReference type="AlphaFoldDB" id="A0A2T4B078"/>
<dbReference type="RefSeq" id="XP_024746045.1">
    <property type="nucleotide sequence ID" value="XM_024895734.1"/>
</dbReference>
<evidence type="ECO:0000256" key="2">
    <source>
        <dbReference type="SAM" id="MobiDB-lite"/>
    </source>
</evidence>
<evidence type="ECO:0000313" key="4">
    <source>
        <dbReference type="Proteomes" id="UP000241546"/>
    </source>
</evidence>
<dbReference type="PANTHER" id="PTHR37540:SF5">
    <property type="entry name" value="TRANSCRIPTION FACTOR DOMAIN-CONTAINING PROTEIN"/>
    <property type="match status" value="1"/>
</dbReference>
<dbReference type="PANTHER" id="PTHR37540">
    <property type="entry name" value="TRANSCRIPTION FACTOR (ACR-2), PUTATIVE-RELATED-RELATED"/>
    <property type="match status" value="1"/>
</dbReference>